<gene>
    <name evidence="2" type="ORF">FYJ73_01840</name>
</gene>
<evidence type="ECO:0000313" key="2">
    <source>
        <dbReference type="EMBL" id="MST83436.1"/>
    </source>
</evidence>
<name>A0A7K0KBY1_9BACT</name>
<keyword evidence="1" id="KW-0732">Signal</keyword>
<reference evidence="2 3" key="1">
    <citation type="submission" date="2019-08" db="EMBL/GenBank/DDBJ databases">
        <title>In-depth cultivation of the pig gut microbiome towards novel bacterial diversity and tailored functional studies.</title>
        <authorList>
            <person name="Wylensek D."/>
            <person name="Hitch T.C.A."/>
            <person name="Clavel T."/>
        </authorList>
    </citation>
    <scope>NUCLEOTIDE SEQUENCE [LARGE SCALE GENOMIC DNA]</scope>
    <source>
        <strain evidence="2 3">LKV-178-WT-2A</strain>
    </source>
</reference>
<organism evidence="2 3">
    <name type="scientific">Hallella mizrahii</name>
    <dbReference type="NCBI Taxonomy" id="2606637"/>
    <lineage>
        <taxon>Bacteria</taxon>
        <taxon>Pseudomonadati</taxon>
        <taxon>Bacteroidota</taxon>
        <taxon>Bacteroidia</taxon>
        <taxon>Bacteroidales</taxon>
        <taxon>Prevotellaceae</taxon>
        <taxon>Hallella</taxon>
    </lineage>
</organism>
<evidence type="ECO:0000256" key="1">
    <source>
        <dbReference type="SAM" id="SignalP"/>
    </source>
</evidence>
<dbReference type="PROSITE" id="PS51257">
    <property type="entry name" value="PROKAR_LIPOPROTEIN"/>
    <property type="match status" value="1"/>
</dbReference>
<protein>
    <submittedName>
        <fullName evidence="2">Lipocalin family protein</fullName>
    </submittedName>
</protein>
<sequence length="281" mass="31636">MRAKTLITVTLAAGLFGACTSDNATKDNTNIQLESELKITGDKTIYGLACEGCNDSTILLLPNDGSDPVKYDIIDATRNHKIRGKIKTGDWICLITNKNDKRVADFVMDLDQLRGIWCYIVMPKMRDYNKMSKRLQARMMENMSDSLKETFLIPREYGFWLKRQWQAQSVGYVKESSTLAEESPVVYPQLGYYVAWGIWNGKIIIARGTPKFSDTGQVSVTNMVNDTCDVDYLDADSLVLSSDGQSRSYYRKSDINDVNKRANAIAAMRSKQALQQATESK</sequence>
<dbReference type="AlphaFoldDB" id="A0A7K0KBY1"/>
<proteinExistence type="predicted"/>
<feature type="chain" id="PRO_5029443897" evidence="1">
    <location>
        <begin position="25"/>
        <end position="281"/>
    </location>
</feature>
<accession>A0A7K0KBY1</accession>
<feature type="signal peptide" evidence="1">
    <location>
        <begin position="1"/>
        <end position="24"/>
    </location>
</feature>
<dbReference type="Proteomes" id="UP000438914">
    <property type="component" value="Unassembled WGS sequence"/>
</dbReference>
<dbReference type="EMBL" id="VUNG01000002">
    <property type="protein sequence ID" value="MST83436.1"/>
    <property type="molecule type" value="Genomic_DNA"/>
</dbReference>
<keyword evidence="3" id="KW-1185">Reference proteome</keyword>
<comment type="caution">
    <text evidence="2">The sequence shown here is derived from an EMBL/GenBank/DDBJ whole genome shotgun (WGS) entry which is preliminary data.</text>
</comment>
<evidence type="ECO:0000313" key="3">
    <source>
        <dbReference type="Proteomes" id="UP000438914"/>
    </source>
</evidence>